<name>A0A0S2DLK4_LYSEN</name>
<sequence length="71" mass="7741">MINDERAFSILTSAGAARRAPGVIGFRDRLLPRLRRLAGQPVKPPASQPGALEAFVLRQRDGIDLRADCSK</sequence>
<accession>A0A0S2DLK4</accession>
<gene>
    <name evidence="1" type="ORF">GLE_4184</name>
</gene>
<dbReference type="KEGG" id="lez:GLE_4184"/>
<dbReference type="EMBL" id="CP013140">
    <property type="protein sequence ID" value="ALN59526.1"/>
    <property type="molecule type" value="Genomic_DNA"/>
</dbReference>
<protein>
    <submittedName>
        <fullName evidence="1">Uncharacterized protein</fullName>
    </submittedName>
</protein>
<dbReference type="PATRIC" id="fig|69.6.peg.4126"/>
<evidence type="ECO:0000313" key="1">
    <source>
        <dbReference type="EMBL" id="ALN59526.1"/>
    </source>
</evidence>
<evidence type="ECO:0000313" key="2">
    <source>
        <dbReference type="Proteomes" id="UP000061569"/>
    </source>
</evidence>
<dbReference type="AlphaFoldDB" id="A0A0S2DLK4"/>
<proteinExistence type="predicted"/>
<dbReference type="Proteomes" id="UP000061569">
    <property type="component" value="Chromosome"/>
</dbReference>
<reference evidence="1 2" key="1">
    <citation type="submission" date="2015-11" db="EMBL/GenBank/DDBJ databases">
        <title>Genome sequences of Lysobacter enzymogenes strain C3 and Lysobacter antibioticus ATCC 29479.</title>
        <authorList>
            <person name="Kobayashi D.Y."/>
        </authorList>
    </citation>
    <scope>NUCLEOTIDE SEQUENCE [LARGE SCALE GENOMIC DNA]</scope>
    <source>
        <strain evidence="1 2">C3</strain>
    </source>
</reference>
<organism evidence="1 2">
    <name type="scientific">Lysobacter enzymogenes</name>
    <dbReference type="NCBI Taxonomy" id="69"/>
    <lineage>
        <taxon>Bacteria</taxon>
        <taxon>Pseudomonadati</taxon>
        <taxon>Pseudomonadota</taxon>
        <taxon>Gammaproteobacteria</taxon>
        <taxon>Lysobacterales</taxon>
        <taxon>Lysobacteraceae</taxon>
        <taxon>Lysobacter</taxon>
    </lineage>
</organism>